<comment type="caution">
    <text evidence="4">The sequence shown here is derived from an EMBL/GenBank/DDBJ whole genome shotgun (WGS) entry which is preliminary data.</text>
</comment>
<organism evidence="4 5">
    <name type="scientific">Polycladomyces subterraneus</name>
    <dbReference type="NCBI Taxonomy" id="1016997"/>
    <lineage>
        <taxon>Bacteria</taxon>
        <taxon>Bacillati</taxon>
        <taxon>Bacillota</taxon>
        <taxon>Bacilli</taxon>
        <taxon>Bacillales</taxon>
        <taxon>Thermoactinomycetaceae</taxon>
        <taxon>Polycladomyces</taxon>
    </lineage>
</organism>
<dbReference type="SUPFAM" id="SSF55811">
    <property type="entry name" value="Nudix"/>
    <property type="match status" value="1"/>
</dbReference>
<name>A0ABT8IJZ0_9BACL</name>
<dbReference type="Pfam" id="PF00293">
    <property type="entry name" value="NUDIX"/>
    <property type="match status" value="1"/>
</dbReference>
<dbReference type="PANTHER" id="PTHR43046">
    <property type="entry name" value="GDP-MANNOSE MANNOSYL HYDROLASE"/>
    <property type="match status" value="1"/>
</dbReference>
<evidence type="ECO:0000256" key="2">
    <source>
        <dbReference type="ARBA" id="ARBA00022801"/>
    </source>
</evidence>
<dbReference type="GO" id="GO:0016787">
    <property type="term" value="F:hydrolase activity"/>
    <property type="evidence" value="ECO:0007669"/>
    <property type="project" value="UniProtKB-KW"/>
</dbReference>
<dbReference type="CDD" id="cd04688">
    <property type="entry name" value="NUDIX_Hydrolase"/>
    <property type="match status" value="1"/>
</dbReference>
<protein>
    <submittedName>
        <fullName evidence="4">NUDIX hydrolase</fullName>
    </submittedName>
</protein>
<accession>A0ABT8IJZ0</accession>
<dbReference type="PANTHER" id="PTHR43046:SF14">
    <property type="entry name" value="MUTT_NUDIX FAMILY PROTEIN"/>
    <property type="match status" value="1"/>
</dbReference>
<evidence type="ECO:0000256" key="1">
    <source>
        <dbReference type="ARBA" id="ARBA00001946"/>
    </source>
</evidence>
<keyword evidence="5" id="KW-1185">Reference proteome</keyword>
<dbReference type="Proteomes" id="UP001174196">
    <property type="component" value="Unassembled WGS sequence"/>
</dbReference>
<comment type="cofactor">
    <cofactor evidence="1">
        <name>Mg(2+)</name>
        <dbReference type="ChEBI" id="CHEBI:18420"/>
    </cofactor>
</comment>
<keyword evidence="2 4" id="KW-0378">Hydrolase</keyword>
<feature type="domain" description="Nudix hydrolase" evidence="3">
    <location>
        <begin position="12"/>
        <end position="145"/>
    </location>
</feature>
<evidence type="ECO:0000313" key="5">
    <source>
        <dbReference type="Proteomes" id="UP001174196"/>
    </source>
</evidence>
<sequence length="164" mass="19214">MREMIVWRNEGKRFQCRAAGVAIHQGRVLVHKEKGQSHCSLPGGRVEWGESIVDALRREMQEELCVEVTVERLGWIIENFFTFEGEAYHEIGFYYLMRLPGDTPFLDEAAPFSMAETHLLFRWAPLSQLENEAFYPICLREGIRELRDGVVHFIERENQIIQRC</sequence>
<evidence type="ECO:0000259" key="3">
    <source>
        <dbReference type="PROSITE" id="PS51462"/>
    </source>
</evidence>
<dbReference type="InterPro" id="IPR000086">
    <property type="entry name" value="NUDIX_hydrolase_dom"/>
</dbReference>
<reference evidence="4" key="1">
    <citation type="submission" date="2022-08" db="EMBL/GenBank/DDBJ databases">
        <title>Polycladomyces zharkentsis sp. nov., a novel thermophilic CMC and starch-degrading bacterium isolated from a geothermal spring in Kazakhstan.</title>
        <authorList>
            <person name="Mashzhan A."/>
            <person name="Kistaubaeva A."/>
            <person name="Javier-Lopez R."/>
            <person name="Birkeland N.-K."/>
        </authorList>
    </citation>
    <scope>NUCLEOTIDE SEQUENCE</scope>
    <source>
        <strain evidence="4">KSR 13</strain>
    </source>
</reference>
<dbReference type="EMBL" id="JANRHH010000019">
    <property type="protein sequence ID" value="MDN4593100.1"/>
    <property type="molecule type" value="Genomic_DNA"/>
</dbReference>
<dbReference type="InterPro" id="IPR015797">
    <property type="entry name" value="NUDIX_hydrolase-like_dom_sf"/>
</dbReference>
<evidence type="ECO:0000313" key="4">
    <source>
        <dbReference type="EMBL" id="MDN4593100.1"/>
    </source>
</evidence>
<dbReference type="PROSITE" id="PS51462">
    <property type="entry name" value="NUDIX"/>
    <property type="match status" value="1"/>
</dbReference>
<gene>
    <name evidence="4" type="ORF">NWF35_04150</name>
</gene>
<proteinExistence type="predicted"/>
<dbReference type="RefSeq" id="WP_301237810.1">
    <property type="nucleotide sequence ID" value="NZ_JANRHH010000019.1"/>
</dbReference>
<dbReference type="Gene3D" id="3.90.79.10">
    <property type="entry name" value="Nucleoside Triphosphate Pyrophosphohydrolase"/>
    <property type="match status" value="1"/>
</dbReference>